<dbReference type="PANTHER" id="PTHR46142:SF3">
    <property type="entry name" value="F18B13.24 PROTEIN"/>
    <property type="match status" value="1"/>
</dbReference>
<feature type="domain" description="Glyoxalase/fosfomycin resistance/dioxygenase" evidence="1">
    <location>
        <begin position="20"/>
        <end position="80"/>
    </location>
</feature>
<feature type="non-terminal residue" evidence="2">
    <location>
        <position position="99"/>
    </location>
</feature>
<protein>
    <recommendedName>
        <fullName evidence="1">Glyoxalase/fosfomycin resistance/dioxygenase domain-containing protein</fullName>
    </recommendedName>
</protein>
<dbReference type="PANTHER" id="PTHR46142">
    <property type="match status" value="1"/>
</dbReference>
<evidence type="ECO:0000259" key="1">
    <source>
        <dbReference type="Pfam" id="PF00903"/>
    </source>
</evidence>
<dbReference type="Proteomes" id="UP000824469">
    <property type="component" value="Unassembled WGS sequence"/>
</dbReference>
<dbReference type="EMBL" id="JAHRHJ020000002">
    <property type="protein sequence ID" value="KAH9326748.1"/>
    <property type="molecule type" value="Genomic_DNA"/>
</dbReference>
<dbReference type="Gene3D" id="3.10.180.10">
    <property type="entry name" value="2,3-Dihydroxybiphenyl 1,2-Dioxygenase, domain 1"/>
    <property type="match status" value="1"/>
</dbReference>
<gene>
    <name evidence="2" type="ORF">KI387_006926</name>
</gene>
<accession>A0AA38LJ70</accession>
<dbReference type="AlphaFoldDB" id="A0AA38LJ70"/>
<dbReference type="InterPro" id="IPR029068">
    <property type="entry name" value="Glyas_Bleomycin-R_OHBP_Dase"/>
</dbReference>
<dbReference type="InterPro" id="IPR004360">
    <property type="entry name" value="Glyas_Fos-R_dOase_dom"/>
</dbReference>
<evidence type="ECO:0000313" key="2">
    <source>
        <dbReference type="EMBL" id="KAH9326748.1"/>
    </source>
</evidence>
<organism evidence="2 3">
    <name type="scientific">Taxus chinensis</name>
    <name type="common">Chinese yew</name>
    <name type="synonym">Taxus wallichiana var. chinensis</name>
    <dbReference type="NCBI Taxonomy" id="29808"/>
    <lineage>
        <taxon>Eukaryota</taxon>
        <taxon>Viridiplantae</taxon>
        <taxon>Streptophyta</taxon>
        <taxon>Embryophyta</taxon>
        <taxon>Tracheophyta</taxon>
        <taxon>Spermatophyta</taxon>
        <taxon>Pinopsida</taxon>
        <taxon>Pinidae</taxon>
        <taxon>Conifers II</taxon>
        <taxon>Cupressales</taxon>
        <taxon>Taxaceae</taxon>
        <taxon>Taxus</taxon>
    </lineage>
</organism>
<proteinExistence type="predicted"/>
<keyword evidence="3" id="KW-1185">Reference proteome</keyword>
<name>A0AA38LJ70_TAXCH</name>
<dbReference type="Pfam" id="PF00903">
    <property type="entry name" value="Glyoxalase"/>
    <property type="match status" value="1"/>
</dbReference>
<evidence type="ECO:0000313" key="3">
    <source>
        <dbReference type="Proteomes" id="UP000824469"/>
    </source>
</evidence>
<feature type="non-terminal residue" evidence="2">
    <location>
        <position position="1"/>
    </location>
</feature>
<dbReference type="SUPFAM" id="SSF54593">
    <property type="entry name" value="Glyoxalase/Bleomycin resistance protein/Dihydroxybiphenyl dioxygenase"/>
    <property type="match status" value="1"/>
</dbReference>
<sequence>LFNYGIGIHLLQCKNLEDFPKKSEINPMDNHVSFQCESIQAVEKKLQDLRIKYVKRRMEEGRIYVDQIFMHDPSGFMIEMCDCENLAVETLMGTSACVK</sequence>
<reference evidence="2 3" key="1">
    <citation type="journal article" date="2021" name="Nat. Plants">
        <title>The Taxus genome provides insights into paclitaxel biosynthesis.</title>
        <authorList>
            <person name="Xiong X."/>
            <person name="Gou J."/>
            <person name="Liao Q."/>
            <person name="Li Y."/>
            <person name="Zhou Q."/>
            <person name="Bi G."/>
            <person name="Li C."/>
            <person name="Du R."/>
            <person name="Wang X."/>
            <person name="Sun T."/>
            <person name="Guo L."/>
            <person name="Liang H."/>
            <person name="Lu P."/>
            <person name="Wu Y."/>
            <person name="Zhang Z."/>
            <person name="Ro D.K."/>
            <person name="Shang Y."/>
            <person name="Huang S."/>
            <person name="Yan J."/>
        </authorList>
    </citation>
    <scope>NUCLEOTIDE SEQUENCE [LARGE SCALE GENOMIC DNA]</scope>
    <source>
        <strain evidence="2">Ta-2019</strain>
    </source>
</reference>
<comment type="caution">
    <text evidence="2">The sequence shown here is derived from an EMBL/GenBank/DDBJ whole genome shotgun (WGS) entry which is preliminary data.</text>
</comment>